<dbReference type="Pfam" id="PF04002">
    <property type="entry name" value="RadC"/>
    <property type="match status" value="1"/>
</dbReference>
<dbReference type="InterPro" id="IPR025657">
    <property type="entry name" value="RadC_JAB"/>
</dbReference>
<keyword evidence="1" id="KW-0645">Protease</keyword>
<evidence type="ECO:0000313" key="8">
    <source>
        <dbReference type="EMBL" id="HEX70978.1"/>
    </source>
</evidence>
<gene>
    <name evidence="8" type="primary">radC</name>
    <name evidence="8" type="ORF">ENP13_07010</name>
</gene>
<name>A0A7C3A9E8_9BACT</name>
<comment type="caution">
    <text evidence="8">The sequence shown here is derived from an EMBL/GenBank/DDBJ whole genome shotgun (WGS) entry which is preliminary data.</text>
</comment>
<dbReference type="NCBIfam" id="TIGR00608">
    <property type="entry name" value="radc"/>
    <property type="match status" value="1"/>
</dbReference>
<keyword evidence="3" id="KW-0378">Hydrolase</keyword>
<keyword evidence="5" id="KW-0482">Metalloprotease</keyword>
<evidence type="ECO:0000256" key="1">
    <source>
        <dbReference type="ARBA" id="ARBA00022670"/>
    </source>
</evidence>
<keyword evidence="2" id="KW-0479">Metal-binding</keyword>
<feature type="domain" description="MPN" evidence="7">
    <location>
        <begin position="98"/>
        <end position="229"/>
    </location>
</feature>
<dbReference type="SUPFAM" id="SSF102712">
    <property type="entry name" value="JAB1/MPN domain"/>
    <property type="match status" value="1"/>
</dbReference>
<dbReference type="EMBL" id="DSID01000527">
    <property type="protein sequence ID" value="HEX70978.1"/>
    <property type="molecule type" value="Genomic_DNA"/>
</dbReference>
<dbReference type="InterPro" id="IPR037518">
    <property type="entry name" value="MPN"/>
</dbReference>
<dbReference type="InterPro" id="IPR001405">
    <property type="entry name" value="UPF0758"/>
</dbReference>
<evidence type="ECO:0000256" key="6">
    <source>
        <dbReference type="RuleBase" id="RU003797"/>
    </source>
</evidence>
<keyword evidence="4" id="KW-0862">Zinc</keyword>
<dbReference type="InterPro" id="IPR010994">
    <property type="entry name" value="RuvA_2-like"/>
</dbReference>
<dbReference type="PANTHER" id="PTHR30471">
    <property type="entry name" value="DNA REPAIR PROTEIN RADC"/>
    <property type="match status" value="1"/>
</dbReference>
<dbReference type="GO" id="GO:0046872">
    <property type="term" value="F:metal ion binding"/>
    <property type="evidence" value="ECO:0007669"/>
    <property type="project" value="UniProtKB-KW"/>
</dbReference>
<dbReference type="PROSITE" id="PS50249">
    <property type="entry name" value="MPN"/>
    <property type="match status" value="1"/>
</dbReference>
<dbReference type="CDD" id="cd08071">
    <property type="entry name" value="MPN_DUF2466"/>
    <property type="match status" value="1"/>
</dbReference>
<accession>A0A7C3A9E8</accession>
<evidence type="ECO:0000259" key="7">
    <source>
        <dbReference type="PROSITE" id="PS50249"/>
    </source>
</evidence>
<sequence length="229" mass="25184">MKSVVPHPHGHRQRLRERFLKSGLAGFADYEVVELLLTLAIPRADVKQPAKALIARFGNLRGILDAPIDELRAVRGIGNVTPVALQIIKAAATLYLQQSGEGRDALADPARLADFWRMRLEALQNEVFEVAYLDSAYRLLRDGVETLEEGTIDRAAVYPRRVIEAALKRGAAALVLAHNHPNGNVTPSEHDKVLTRAIVLGAETVHLKVVDHVIVSAQETFSFRKAGLL</sequence>
<protein>
    <submittedName>
        <fullName evidence="8">DNA repair protein RadC</fullName>
    </submittedName>
</protein>
<dbReference type="Pfam" id="PF20582">
    <property type="entry name" value="UPF0758_N"/>
    <property type="match status" value="1"/>
</dbReference>
<dbReference type="InterPro" id="IPR046778">
    <property type="entry name" value="UPF0758_N"/>
</dbReference>
<evidence type="ECO:0000256" key="4">
    <source>
        <dbReference type="ARBA" id="ARBA00022833"/>
    </source>
</evidence>
<dbReference type="NCBIfam" id="NF000642">
    <property type="entry name" value="PRK00024.1"/>
    <property type="match status" value="1"/>
</dbReference>
<dbReference type="GO" id="GO:0008237">
    <property type="term" value="F:metallopeptidase activity"/>
    <property type="evidence" value="ECO:0007669"/>
    <property type="project" value="UniProtKB-KW"/>
</dbReference>
<reference evidence="8" key="1">
    <citation type="journal article" date="2020" name="mSystems">
        <title>Genome- and Community-Level Interaction Insights into Carbon Utilization and Element Cycling Functions of Hydrothermarchaeota in Hydrothermal Sediment.</title>
        <authorList>
            <person name="Zhou Z."/>
            <person name="Liu Y."/>
            <person name="Xu W."/>
            <person name="Pan J."/>
            <person name="Luo Z.H."/>
            <person name="Li M."/>
        </authorList>
    </citation>
    <scope>NUCLEOTIDE SEQUENCE [LARGE SCALE GENOMIC DNA]</scope>
    <source>
        <strain evidence="8">SpSt-192</strain>
    </source>
</reference>
<dbReference type="GO" id="GO:0006508">
    <property type="term" value="P:proteolysis"/>
    <property type="evidence" value="ECO:0007669"/>
    <property type="project" value="UniProtKB-KW"/>
</dbReference>
<organism evidence="8">
    <name type="scientific">Thermorudis sp</name>
    <dbReference type="NCBI Taxonomy" id="1969470"/>
    <lineage>
        <taxon>Bacteria</taxon>
        <taxon>Pseudomonadati</taxon>
        <taxon>Thermomicrobiota</taxon>
        <taxon>Thermomicrobia</taxon>
        <taxon>Thermomicrobia incertae sedis</taxon>
        <taxon>Thermorudis</taxon>
    </lineage>
</organism>
<evidence type="ECO:0000256" key="2">
    <source>
        <dbReference type="ARBA" id="ARBA00022723"/>
    </source>
</evidence>
<dbReference type="SUPFAM" id="SSF47781">
    <property type="entry name" value="RuvA domain 2-like"/>
    <property type="match status" value="1"/>
</dbReference>
<dbReference type="PANTHER" id="PTHR30471:SF3">
    <property type="entry name" value="UPF0758 PROTEIN YEES-RELATED"/>
    <property type="match status" value="1"/>
</dbReference>
<dbReference type="AlphaFoldDB" id="A0A7C3A9E8"/>
<evidence type="ECO:0000256" key="5">
    <source>
        <dbReference type="ARBA" id="ARBA00023049"/>
    </source>
</evidence>
<proteinExistence type="inferred from homology"/>
<evidence type="ECO:0000256" key="3">
    <source>
        <dbReference type="ARBA" id="ARBA00022801"/>
    </source>
</evidence>
<comment type="similarity">
    <text evidence="6">Belongs to the UPF0758 family.</text>
</comment>
<dbReference type="Gene3D" id="3.40.140.10">
    <property type="entry name" value="Cytidine Deaminase, domain 2"/>
    <property type="match status" value="1"/>
</dbReference>
<dbReference type="Gene3D" id="1.10.150.20">
    <property type="entry name" value="5' to 3' exonuclease, C-terminal subdomain"/>
    <property type="match status" value="1"/>
</dbReference>